<name>A0AAN7UF16_9PEZI</name>
<feature type="region of interest" description="Disordered" evidence="1">
    <location>
        <begin position="95"/>
        <end position="115"/>
    </location>
</feature>
<feature type="compositionally biased region" description="Basic and acidic residues" evidence="1">
    <location>
        <begin position="103"/>
        <end position="115"/>
    </location>
</feature>
<dbReference type="EMBL" id="JAWHQM010000003">
    <property type="protein sequence ID" value="KAK5626562.1"/>
    <property type="molecule type" value="Genomic_DNA"/>
</dbReference>
<proteinExistence type="predicted"/>
<evidence type="ECO:0000313" key="2">
    <source>
        <dbReference type="EMBL" id="KAK5626562.1"/>
    </source>
</evidence>
<gene>
    <name evidence="2" type="ORF">RRF57_002277</name>
</gene>
<sequence length="115" mass="12355">MLVGDPGDLVVVVTITWVLASLTLECCSKMCLAIIADGGRSVGLGMGVSRRWEWKHRVSSAANWGATLPSGSQAEQSISLTQSIDAVGNRYPGFTGLYGRSRQKNEPEPLDPKSY</sequence>
<accession>A0AAN7UF16</accession>
<protein>
    <submittedName>
        <fullName evidence="2">Uncharacterized protein</fullName>
    </submittedName>
</protein>
<comment type="caution">
    <text evidence="2">The sequence shown here is derived from an EMBL/GenBank/DDBJ whole genome shotgun (WGS) entry which is preliminary data.</text>
</comment>
<reference evidence="2 3" key="1">
    <citation type="submission" date="2023-10" db="EMBL/GenBank/DDBJ databases">
        <title>Draft genome sequence of Xylaria bambusicola isolate GMP-LS, the root and basal stem rot pathogen of sugarcane in Indonesia.</title>
        <authorList>
            <person name="Selvaraj P."/>
            <person name="Muralishankar V."/>
            <person name="Muruganantham S."/>
            <person name="Sp S."/>
            <person name="Haryani S."/>
            <person name="Lau K.J.X."/>
            <person name="Naqvi N.I."/>
        </authorList>
    </citation>
    <scope>NUCLEOTIDE SEQUENCE [LARGE SCALE GENOMIC DNA]</scope>
    <source>
        <strain evidence="2">GMP-LS</strain>
    </source>
</reference>
<evidence type="ECO:0000313" key="3">
    <source>
        <dbReference type="Proteomes" id="UP001305414"/>
    </source>
</evidence>
<dbReference type="AlphaFoldDB" id="A0AAN7UF16"/>
<evidence type="ECO:0000256" key="1">
    <source>
        <dbReference type="SAM" id="MobiDB-lite"/>
    </source>
</evidence>
<keyword evidence="3" id="KW-1185">Reference proteome</keyword>
<organism evidence="2 3">
    <name type="scientific">Xylaria bambusicola</name>
    <dbReference type="NCBI Taxonomy" id="326684"/>
    <lineage>
        <taxon>Eukaryota</taxon>
        <taxon>Fungi</taxon>
        <taxon>Dikarya</taxon>
        <taxon>Ascomycota</taxon>
        <taxon>Pezizomycotina</taxon>
        <taxon>Sordariomycetes</taxon>
        <taxon>Xylariomycetidae</taxon>
        <taxon>Xylariales</taxon>
        <taxon>Xylariaceae</taxon>
        <taxon>Xylaria</taxon>
    </lineage>
</organism>
<dbReference type="Proteomes" id="UP001305414">
    <property type="component" value="Unassembled WGS sequence"/>
</dbReference>